<dbReference type="Proteomes" id="UP000193642">
    <property type="component" value="Unassembled WGS sequence"/>
</dbReference>
<reference evidence="1 2" key="1">
    <citation type="submission" date="2016-07" db="EMBL/GenBank/DDBJ databases">
        <title>Pervasive Adenine N6-methylation of Active Genes in Fungi.</title>
        <authorList>
            <consortium name="DOE Joint Genome Institute"/>
            <person name="Mondo S.J."/>
            <person name="Dannebaum R.O."/>
            <person name="Kuo R.C."/>
            <person name="Labutti K."/>
            <person name="Haridas S."/>
            <person name="Kuo A."/>
            <person name="Salamov A."/>
            <person name="Ahrendt S.R."/>
            <person name="Lipzen A."/>
            <person name="Sullivan W."/>
            <person name="Andreopoulos W.B."/>
            <person name="Clum A."/>
            <person name="Lindquist E."/>
            <person name="Daum C."/>
            <person name="Ramamoorthy G.K."/>
            <person name="Gryganskyi A."/>
            <person name="Culley D."/>
            <person name="Magnuson J.K."/>
            <person name="James T.Y."/>
            <person name="O'Malley M.A."/>
            <person name="Stajich J.E."/>
            <person name="Spatafora J.W."/>
            <person name="Visel A."/>
            <person name="Grigoriev I.V."/>
        </authorList>
    </citation>
    <scope>NUCLEOTIDE SEQUENCE [LARGE SCALE GENOMIC DNA]</scope>
    <source>
        <strain evidence="1 2">JEL800</strain>
    </source>
</reference>
<protein>
    <submittedName>
        <fullName evidence="1">Uncharacterized protein</fullName>
    </submittedName>
</protein>
<dbReference type="EMBL" id="MCGO01000048">
    <property type="protein sequence ID" value="ORY37805.1"/>
    <property type="molecule type" value="Genomic_DNA"/>
</dbReference>
<organism evidence="1 2">
    <name type="scientific">Rhizoclosmatium globosum</name>
    <dbReference type="NCBI Taxonomy" id="329046"/>
    <lineage>
        <taxon>Eukaryota</taxon>
        <taxon>Fungi</taxon>
        <taxon>Fungi incertae sedis</taxon>
        <taxon>Chytridiomycota</taxon>
        <taxon>Chytridiomycota incertae sedis</taxon>
        <taxon>Chytridiomycetes</taxon>
        <taxon>Chytridiales</taxon>
        <taxon>Chytriomycetaceae</taxon>
        <taxon>Rhizoclosmatium</taxon>
    </lineage>
</organism>
<dbReference type="OrthoDB" id="2169818at2759"/>
<dbReference type="AlphaFoldDB" id="A0A1Y2BUL4"/>
<sequence length="435" mass="48279">MYPLEIQLQIFETLARDPTTHLHTLQHVLYASPHLLSRITKHHMNLLTPFVIAELGAGDLNIFIARVLISHPNVVSSSKRVNVTVDWWKMVDLMQTDSLCGRCFSYGGAVKVSAGSCEGDDVPQVWVTSGLLNQVDWVKSWALCPPCCYRPLNRSGKKAQSSIRLAEPITEDCLKPLPQPADTTSNSTSAVVQEWRERMAAKKRQRTLAQQEQQATRRRWSGGGISGWSFGMEDEIDEDSDGSDGEFDWTEVLKAKNELHKEEPIPIAAMARESNSVASPKSELPSTSLSRKCDGCTQRFCTTCINSVNACPTCNAQLCLGCFPPPLHFPDETFFASGLVNLFVDVPLKMDGKTPEGKLWNIYSISERSISIGRTLTCSSCGAIACAGCGDLEDWALQVSGYGGRSSARREQDFQCLECRECRNPRNHDDFSSWF</sequence>
<evidence type="ECO:0000313" key="1">
    <source>
        <dbReference type="EMBL" id="ORY37805.1"/>
    </source>
</evidence>
<evidence type="ECO:0000313" key="2">
    <source>
        <dbReference type="Proteomes" id="UP000193642"/>
    </source>
</evidence>
<gene>
    <name evidence="1" type="ORF">BCR33DRAFT_833414</name>
</gene>
<accession>A0A1Y2BUL4</accession>
<name>A0A1Y2BUL4_9FUNG</name>
<proteinExistence type="predicted"/>
<comment type="caution">
    <text evidence="1">The sequence shown here is derived from an EMBL/GenBank/DDBJ whole genome shotgun (WGS) entry which is preliminary data.</text>
</comment>
<keyword evidence="2" id="KW-1185">Reference proteome</keyword>